<name>W9YWW6_FUSOX</name>
<accession>W9YWW6</accession>
<sequence length="230" mass="24407">MPPAHYNCILPAETYDGFVGSIRVRWSNSAIQRLHTEAGDAGIPVTTMKALCEHLAYISAERLQNDQALIRAPPHNFSVDSGTNTVHSDANHISTELSGGTGGRSWTHIYLGGVSGGPSGYDNVYAVGESISKKVKGHKVIDESLSYGSYPRGGAGSAGTQNSSTTATTSSATAYAGLSSSSQGVTYSSWEAGSQTAGDSGQAPSSGEWQWIAQYQRWYNTRTQKYEGEE</sequence>
<proteinExistence type="predicted"/>
<organism evidence="1">
    <name type="scientific">Fusarium oxysporum f. sp. melonis 26406</name>
    <dbReference type="NCBI Taxonomy" id="1089452"/>
    <lineage>
        <taxon>Eukaryota</taxon>
        <taxon>Fungi</taxon>
        <taxon>Dikarya</taxon>
        <taxon>Ascomycota</taxon>
        <taxon>Pezizomycotina</taxon>
        <taxon>Sordariomycetes</taxon>
        <taxon>Hypocreomycetidae</taxon>
        <taxon>Hypocreales</taxon>
        <taxon>Nectriaceae</taxon>
        <taxon>Fusarium</taxon>
        <taxon>Fusarium oxysporum species complex</taxon>
    </lineage>
</organism>
<dbReference type="Proteomes" id="UP000030703">
    <property type="component" value="Unassembled WGS sequence"/>
</dbReference>
<dbReference type="VEuPathDB" id="FungiDB:FOMG_19230"/>
<dbReference type="OrthoDB" id="4736055at2759"/>
<reference evidence="1" key="2">
    <citation type="submission" date="2014-02" db="EMBL/GenBank/DDBJ databases">
        <title>Annotation of the Genome Sequence of Fusarium oxysporum f. sp. melonis 26406.</title>
        <authorList>
            <consortium name="The Broad Institute Genomics Platform"/>
            <person name="Ma L.-J."/>
            <person name="Corby-Kistler H."/>
            <person name="Broz K."/>
            <person name="Gale L.R."/>
            <person name="Jonkers W."/>
            <person name="O'Donnell K."/>
            <person name="Ploetz R."/>
            <person name="Steinberg C."/>
            <person name="Schwartz D.C."/>
            <person name="VanEtten H."/>
            <person name="Zhou S."/>
            <person name="Young S.K."/>
            <person name="Zeng Q."/>
            <person name="Gargeya S."/>
            <person name="Fitzgerald M."/>
            <person name="Abouelleil A."/>
            <person name="Alvarado L."/>
            <person name="Chapman S.B."/>
            <person name="Gainer-Dewar J."/>
            <person name="Goldberg J."/>
            <person name="Griggs A."/>
            <person name="Gujja S."/>
            <person name="Hansen M."/>
            <person name="Howarth C."/>
            <person name="Imamovic A."/>
            <person name="Ireland A."/>
            <person name="Larimer J."/>
            <person name="McCowan C."/>
            <person name="Murphy C."/>
            <person name="Pearson M."/>
            <person name="Poon T.W."/>
            <person name="Priest M."/>
            <person name="Roberts A."/>
            <person name="Saif S."/>
            <person name="Shea T."/>
            <person name="Sykes S."/>
            <person name="Wortman J."/>
            <person name="Nusbaum C."/>
            <person name="Birren B."/>
        </authorList>
    </citation>
    <scope>NUCLEOTIDE SEQUENCE</scope>
    <source>
        <strain evidence="1">26406</strain>
    </source>
</reference>
<dbReference type="HOGENOM" id="CLU_1204829_0_0_1"/>
<gene>
    <name evidence="1" type="ORF">FOMG_19230</name>
</gene>
<dbReference type="EMBL" id="KI980453">
    <property type="protein sequence ID" value="EXK24024.1"/>
    <property type="molecule type" value="Genomic_DNA"/>
</dbReference>
<evidence type="ECO:0000313" key="1">
    <source>
        <dbReference type="EMBL" id="EXK24024.1"/>
    </source>
</evidence>
<protein>
    <submittedName>
        <fullName evidence="1">Uncharacterized protein</fullName>
    </submittedName>
</protein>
<reference evidence="1" key="1">
    <citation type="submission" date="2012-04" db="EMBL/GenBank/DDBJ databases">
        <title>The Genome Sequence of Fusarium oxysporum melonis.</title>
        <authorList>
            <consortium name="The Broad Institute Genome Sequencing Platform"/>
            <person name="Ma L.-J."/>
            <person name="Gale L.R."/>
            <person name="Schwartz D.C."/>
            <person name="Zhou S."/>
            <person name="Corby-Kistler H."/>
            <person name="Young S.K."/>
            <person name="Zeng Q."/>
            <person name="Gargeya S."/>
            <person name="Fitzgerald M."/>
            <person name="Haas B."/>
            <person name="Abouelleil A."/>
            <person name="Alvarado L."/>
            <person name="Arachchi H.M."/>
            <person name="Berlin A."/>
            <person name="Brown A."/>
            <person name="Chapman S.B."/>
            <person name="Chen Z."/>
            <person name="Dunbar C."/>
            <person name="Freedman E."/>
            <person name="Gearin G."/>
            <person name="Goldberg J."/>
            <person name="Griggs A."/>
            <person name="Gujja S."/>
            <person name="Heiman D."/>
            <person name="Howarth C."/>
            <person name="Larson L."/>
            <person name="Lui A."/>
            <person name="MacDonald P.J.P."/>
            <person name="Montmayeur A."/>
            <person name="Murphy C."/>
            <person name="Neiman D."/>
            <person name="Pearson M."/>
            <person name="Priest M."/>
            <person name="Roberts A."/>
            <person name="Saif S."/>
            <person name="Shea T."/>
            <person name="Shenoy N."/>
            <person name="Sisk P."/>
            <person name="Stolte C."/>
            <person name="Sykes S."/>
            <person name="Wortman J."/>
            <person name="Nusbaum C."/>
            <person name="Birren B."/>
        </authorList>
    </citation>
    <scope>NUCLEOTIDE SEQUENCE</scope>
    <source>
        <strain evidence="1">26406</strain>
    </source>
</reference>
<dbReference type="AlphaFoldDB" id="W9YWW6"/>